<feature type="chain" id="PRO_5047327880" evidence="1">
    <location>
        <begin position="24"/>
        <end position="155"/>
    </location>
</feature>
<dbReference type="Proteomes" id="UP000661607">
    <property type="component" value="Unassembled WGS sequence"/>
</dbReference>
<name>A0ABR9KBA7_9ACTN</name>
<proteinExistence type="predicted"/>
<evidence type="ECO:0000313" key="2">
    <source>
        <dbReference type="EMBL" id="MBE1559298.1"/>
    </source>
</evidence>
<dbReference type="EMBL" id="JADBEF010000001">
    <property type="protein sequence ID" value="MBE1559298.1"/>
    <property type="molecule type" value="Genomic_DNA"/>
</dbReference>
<accession>A0ABR9KBA7</accession>
<feature type="signal peptide" evidence="1">
    <location>
        <begin position="1"/>
        <end position="23"/>
    </location>
</feature>
<organism evidence="2 3">
    <name type="scientific">Nonomuraea africana</name>
    <dbReference type="NCBI Taxonomy" id="46171"/>
    <lineage>
        <taxon>Bacteria</taxon>
        <taxon>Bacillati</taxon>
        <taxon>Actinomycetota</taxon>
        <taxon>Actinomycetes</taxon>
        <taxon>Streptosporangiales</taxon>
        <taxon>Streptosporangiaceae</taxon>
        <taxon>Nonomuraea</taxon>
    </lineage>
</organism>
<evidence type="ECO:0000313" key="3">
    <source>
        <dbReference type="Proteomes" id="UP000661607"/>
    </source>
</evidence>
<gene>
    <name evidence="2" type="ORF">H4W81_002077</name>
</gene>
<evidence type="ECO:0000256" key="1">
    <source>
        <dbReference type="SAM" id="SignalP"/>
    </source>
</evidence>
<keyword evidence="1" id="KW-0732">Signal</keyword>
<comment type="caution">
    <text evidence="2">The sequence shown here is derived from an EMBL/GenBank/DDBJ whole genome shotgun (WGS) entry which is preliminary data.</text>
</comment>
<dbReference type="RefSeq" id="WP_192774597.1">
    <property type="nucleotide sequence ID" value="NZ_BAAASY010000001.1"/>
</dbReference>
<sequence length="155" mass="16090">MLKGVLATIGLVFALAGPSTVTGAPLDGFMIGHVPRDVGSSVSDFAYEPDEGIACASRVWERSTGSGGHAVDLTVVVLRGAGLTSLGELRSVMARHHERAPDSWSATRVGAQPGLRADGHVFWLVEPGVGVSVTIDAERFGSGELMAVAEGVRPR</sequence>
<protein>
    <submittedName>
        <fullName evidence="2">Uncharacterized protein</fullName>
    </submittedName>
</protein>
<keyword evidence="3" id="KW-1185">Reference proteome</keyword>
<reference evidence="2 3" key="1">
    <citation type="submission" date="2020-10" db="EMBL/GenBank/DDBJ databases">
        <title>Sequencing the genomes of 1000 actinobacteria strains.</title>
        <authorList>
            <person name="Klenk H.-P."/>
        </authorList>
    </citation>
    <scope>NUCLEOTIDE SEQUENCE [LARGE SCALE GENOMIC DNA]</scope>
    <source>
        <strain evidence="2 3">DSM 43748</strain>
    </source>
</reference>